<evidence type="ECO:0000313" key="2">
    <source>
        <dbReference type="Proteomes" id="UP001302573"/>
    </source>
</evidence>
<keyword evidence="1" id="KW-0255">Endonuclease</keyword>
<dbReference type="RefSeq" id="WP_323452702.1">
    <property type="nucleotide sequence ID" value="NZ_JAYFUI010000071.1"/>
</dbReference>
<protein>
    <submittedName>
        <fullName evidence="1">HNH endonuclease domain-containing protein</fullName>
    </submittedName>
</protein>
<gene>
    <name evidence="1" type="ORF">VA602_05480</name>
</gene>
<dbReference type="Proteomes" id="UP001302573">
    <property type="component" value="Unassembled WGS sequence"/>
</dbReference>
<proteinExistence type="predicted"/>
<reference evidence="1 2" key="1">
    <citation type="submission" date="2023-12" db="EMBL/GenBank/DDBJ databases">
        <title>Pseudomonas machongensis sp. nov., isolated from wilted pepper plants (Capsicum annuum).</title>
        <authorList>
            <person name="Qiu M."/>
            <person name="Li Y."/>
            <person name="Liu Q."/>
            <person name="Zhang X."/>
            <person name="Huang Y."/>
            <person name="Guo R."/>
            <person name="Hu M."/>
            <person name="Zhou J."/>
            <person name="Zhou X."/>
        </authorList>
    </citation>
    <scope>NUCLEOTIDE SEQUENCE [LARGE SCALE GENOMIC DNA]</scope>
    <source>
        <strain evidence="1 2">MH2</strain>
    </source>
</reference>
<comment type="caution">
    <text evidence="1">The sequence shown here is derived from an EMBL/GenBank/DDBJ whole genome shotgun (WGS) entry which is preliminary data.</text>
</comment>
<keyword evidence="2" id="KW-1185">Reference proteome</keyword>
<keyword evidence="1" id="KW-0540">Nuclease</keyword>
<sequence>MTRQEHLERMRAVEERYSSACHSVVKHRRGTLALIKDYEEQVLQEFDSRQQGNAPSGVDHWTLFYHHDRHKTAGVTGVLARQYLRKFLEGEQGHLCCYCQRPLFNIANAKPIEHILPRSAFVQYSFHFWNLAVACVDCNLLKSDDVWLDSMDPILRHYPHPDSFTGMYHPRFHVFGDHVKFFRIQTNELIISLYVGITAQGRALCNRLLRQVAAKEIVTYSNPVLKDSLRTINNTTDELGQEALTAIDAFQAALTQKTLELIRVGQP</sequence>
<dbReference type="Gene3D" id="1.10.30.50">
    <property type="match status" value="1"/>
</dbReference>
<name>A0ABU5VFG8_9PSED</name>
<evidence type="ECO:0000313" key="1">
    <source>
        <dbReference type="EMBL" id="MEA5670785.1"/>
    </source>
</evidence>
<keyword evidence="1" id="KW-0378">Hydrolase</keyword>
<dbReference type="GO" id="GO:0004519">
    <property type="term" value="F:endonuclease activity"/>
    <property type="evidence" value="ECO:0007669"/>
    <property type="project" value="UniProtKB-KW"/>
</dbReference>
<accession>A0ABU5VFG8</accession>
<organism evidence="1 2">
    <name type="scientific">Pseudomonas machongensis</name>
    <dbReference type="NCBI Taxonomy" id="3110229"/>
    <lineage>
        <taxon>Bacteria</taxon>
        <taxon>Pseudomonadati</taxon>
        <taxon>Pseudomonadota</taxon>
        <taxon>Gammaproteobacteria</taxon>
        <taxon>Pseudomonadales</taxon>
        <taxon>Pseudomonadaceae</taxon>
        <taxon>Pseudomonas</taxon>
    </lineage>
</organism>
<dbReference type="EMBL" id="JAYFUI010000071">
    <property type="protein sequence ID" value="MEA5670785.1"/>
    <property type="molecule type" value="Genomic_DNA"/>
</dbReference>